<protein>
    <submittedName>
        <fullName evidence="1">Uncharacterized protein</fullName>
    </submittedName>
</protein>
<evidence type="ECO:0000313" key="2">
    <source>
        <dbReference type="Proteomes" id="UP000054560"/>
    </source>
</evidence>
<gene>
    <name evidence="1" type="ORF">SARC_07332</name>
</gene>
<dbReference type="GeneID" id="25907836"/>
<dbReference type="EMBL" id="KQ242169">
    <property type="protein sequence ID" value="KNC80319.1"/>
    <property type="molecule type" value="Genomic_DNA"/>
</dbReference>
<accession>A0A0L0FUH8</accession>
<dbReference type="RefSeq" id="XP_014154221.1">
    <property type="nucleotide sequence ID" value="XM_014298746.1"/>
</dbReference>
<organism evidence="1 2">
    <name type="scientific">Sphaeroforma arctica JP610</name>
    <dbReference type="NCBI Taxonomy" id="667725"/>
    <lineage>
        <taxon>Eukaryota</taxon>
        <taxon>Ichthyosporea</taxon>
        <taxon>Ichthyophonida</taxon>
        <taxon>Sphaeroforma</taxon>
    </lineage>
</organism>
<keyword evidence="2" id="KW-1185">Reference proteome</keyword>
<evidence type="ECO:0000313" key="1">
    <source>
        <dbReference type="EMBL" id="KNC80319.1"/>
    </source>
</evidence>
<sequence length="130" mass="14488">MRFWTSYGMRVLHSTDTLPSHIQASTIDHLGVEVAGKLSNIFECVTQPVSYLVKSRVERQPVSNSSDSVRECSTSFLNALTVLVIRRYPSLAPSTSNLNVCIGMSHTNCFFYSGPVEFVSVDDNHKFIIV</sequence>
<dbReference type="Proteomes" id="UP000054560">
    <property type="component" value="Unassembled WGS sequence"/>
</dbReference>
<proteinExistence type="predicted"/>
<reference evidence="1 2" key="1">
    <citation type="submission" date="2011-02" db="EMBL/GenBank/DDBJ databases">
        <title>The Genome Sequence of Sphaeroforma arctica JP610.</title>
        <authorList>
            <consortium name="The Broad Institute Genome Sequencing Platform"/>
            <person name="Russ C."/>
            <person name="Cuomo C."/>
            <person name="Young S.K."/>
            <person name="Zeng Q."/>
            <person name="Gargeya S."/>
            <person name="Alvarado L."/>
            <person name="Berlin A."/>
            <person name="Chapman S.B."/>
            <person name="Chen Z."/>
            <person name="Freedman E."/>
            <person name="Gellesch M."/>
            <person name="Goldberg J."/>
            <person name="Griggs A."/>
            <person name="Gujja S."/>
            <person name="Heilman E."/>
            <person name="Heiman D."/>
            <person name="Howarth C."/>
            <person name="Mehta T."/>
            <person name="Neiman D."/>
            <person name="Pearson M."/>
            <person name="Roberts A."/>
            <person name="Saif S."/>
            <person name="Shea T."/>
            <person name="Shenoy N."/>
            <person name="Sisk P."/>
            <person name="Stolte C."/>
            <person name="Sykes S."/>
            <person name="White J."/>
            <person name="Yandava C."/>
            <person name="Burger G."/>
            <person name="Gray M.W."/>
            <person name="Holland P.W.H."/>
            <person name="King N."/>
            <person name="Lang F.B.F."/>
            <person name="Roger A.J."/>
            <person name="Ruiz-Trillo I."/>
            <person name="Haas B."/>
            <person name="Nusbaum C."/>
            <person name="Birren B."/>
        </authorList>
    </citation>
    <scope>NUCLEOTIDE SEQUENCE [LARGE SCALE GENOMIC DNA]</scope>
    <source>
        <strain evidence="1 2">JP610</strain>
    </source>
</reference>
<name>A0A0L0FUH8_9EUKA</name>
<dbReference type="AlphaFoldDB" id="A0A0L0FUH8"/>